<gene>
    <name evidence="2" type="ORF">LCGC14_0477540</name>
</gene>
<sequence length="162" mass="18713">MPEEEITPEEIEEYQEEQKVEGEESDEDRLSAQQEMAELYGSPEPEEKHNQHTFLSNAIKSKDTVRTTFLSEQEIGKPLFSVRFLLDMEDVSHHYLDGFAEKLSGKNRISDYFFNKVQNITDSGMSNKGFAMNLNVTRKMDTTRTRVKGNIENLQKGGKRRS</sequence>
<evidence type="ECO:0000256" key="1">
    <source>
        <dbReference type="SAM" id="MobiDB-lite"/>
    </source>
</evidence>
<reference evidence="2" key="1">
    <citation type="journal article" date="2015" name="Nature">
        <title>Complex archaea that bridge the gap between prokaryotes and eukaryotes.</title>
        <authorList>
            <person name="Spang A."/>
            <person name="Saw J.H."/>
            <person name="Jorgensen S.L."/>
            <person name="Zaremba-Niedzwiedzka K."/>
            <person name="Martijn J."/>
            <person name="Lind A.E."/>
            <person name="van Eijk R."/>
            <person name="Schleper C."/>
            <person name="Guy L."/>
            <person name="Ettema T.J."/>
        </authorList>
    </citation>
    <scope>NUCLEOTIDE SEQUENCE</scope>
</reference>
<dbReference type="AlphaFoldDB" id="A0A0F9VJ24"/>
<accession>A0A0F9VJ24</accession>
<feature type="compositionally biased region" description="Acidic residues" evidence="1">
    <location>
        <begin position="1"/>
        <end position="15"/>
    </location>
</feature>
<evidence type="ECO:0000313" key="2">
    <source>
        <dbReference type="EMBL" id="KKN65818.1"/>
    </source>
</evidence>
<proteinExistence type="predicted"/>
<comment type="caution">
    <text evidence="2">The sequence shown here is derived from an EMBL/GenBank/DDBJ whole genome shotgun (WGS) entry which is preliminary data.</text>
</comment>
<organism evidence="2">
    <name type="scientific">marine sediment metagenome</name>
    <dbReference type="NCBI Taxonomy" id="412755"/>
    <lineage>
        <taxon>unclassified sequences</taxon>
        <taxon>metagenomes</taxon>
        <taxon>ecological metagenomes</taxon>
    </lineage>
</organism>
<feature type="region of interest" description="Disordered" evidence="1">
    <location>
        <begin position="1"/>
        <end position="49"/>
    </location>
</feature>
<protein>
    <submittedName>
        <fullName evidence="2">Uncharacterized protein</fullName>
    </submittedName>
</protein>
<dbReference type="EMBL" id="LAZR01000515">
    <property type="protein sequence ID" value="KKN65818.1"/>
    <property type="molecule type" value="Genomic_DNA"/>
</dbReference>
<name>A0A0F9VJ24_9ZZZZ</name>